<organism evidence="4 5">
    <name type="scientific">Iamia majanohamensis</name>
    <dbReference type="NCBI Taxonomy" id="467976"/>
    <lineage>
        <taxon>Bacteria</taxon>
        <taxon>Bacillati</taxon>
        <taxon>Actinomycetota</taxon>
        <taxon>Acidimicrobiia</taxon>
        <taxon>Acidimicrobiales</taxon>
        <taxon>Iamiaceae</taxon>
        <taxon>Iamia</taxon>
    </lineage>
</organism>
<dbReference type="InterPro" id="IPR027381">
    <property type="entry name" value="LytR/CpsA/Psr_C"/>
</dbReference>
<dbReference type="Proteomes" id="UP001216390">
    <property type="component" value="Chromosome"/>
</dbReference>
<accession>A0AAF0BS64</accession>
<protein>
    <submittedName>
        <fullName evidence="4">LytR C-terminal domain-containing protein</fullName>
    </submittedName>
</protein>
<keyword evidence="2" id="KW-1133">Transmembrane helix</keyword>
<dbReference type="AlphaFoldDB" id="A0AAF0BS64"/>
<keyword evidence="2" id="KW-0812">Transmembrane</keyword>
<keyword evidence="5" id="KW-1185">Reference proteome</keyword>
<evidence type="ECO:0000256" key="1">
    <source>
        <dbReference type="SAM" id="MobiDB-lite"/>
    </source>
</evidence>
<evidence type="ECO:0000256" key="2">
    <source>
        <dbReference type="SAM" id="Phobius"/>
    </source>
</evidence>
<feature type="domain" description="LytR/CpsA/Psr regulator C-terminal" evidence="3">
    <location>
        <begin position="89"/>
        <end position="183"/>
    </location>
</feature>
<dbReference type="EMBL" id="CP116942">
    <property type="protein sequence ID" value="WCO67791.1"/>
    <property type="molecule type" value="Genomic_DNA"/>
</dbReference>
<evidence type="ECO:0000313" key="5">
    <source>
        <dbReference type="Proteomes" id="UP001216390"/>
    </source>
</evidence>
<evidence type="ECO:0000313" key="4">
    <source>
        <dbReference type="EMBL" id="WCO67791.1"/>
    </source>
</evidence>
<sequence>MTAPAGGRDDATIRGAVVLVVAIVIGLALLARTGGGGSDEAATTTAAAATESTAFDGSTTAPQTTAGPINSASTTTSAPGATDTRPPGEVSVLVLNGTTANVDGIAGDNESKITAAGYTSAGATGADADLTTTTIYAPADLQADAEAIKAVLGIPDAAIEEPPAESPGPGSDQADIVVVIGDDAAGG</sequence>
<name>A0AAF0BS64_9ACTN</name>
<proteinExistence type="predicted"/>
<dbReference type="Gene3D" id="3.30.70.2390">
    <property type="match status" value="1"/>
</dbReference>
<dbReference type="RefSeq" id="WP_272737311.1">
    <property type="nucleotide sequence ID" value="NZ_CP116942.1"/>
</dbReference>
<feature type="compositionally biased region" description="Low complexity" evidence="1">
    <location>
        <begin position="39"/>
        <end position="57"/>
    </location>
</feature>
<feature type="compositionally biased region" description="Low complexity" evidence="1">
    <location>
        <begin position="71"/>
        <end position="84"/>
    </location>
</feature>
<dbReference type="Pfam" id="PF13399">
    <property type="entry name" value="LytR_C"/>
    <property type="match status" value="1"/>
</dbReference>
<feature type="compositionally biased region" description="Polar residues" evidence="1">
    <location>
        <begin position="58"/>
        <end position="70"/>
    </location>
</feature>
<dbReference type="KEGG" id="ima:PO878_03515"/>
<evidence type="ECO:0000259" key="3">
    <source>
        <dbReference type="Pfam" id="PF13399"/>
    </source>
</evidence>
<feature type="transmembrane region" description="Helical" evidence="2">
    <location>
        <begin position="12"/>
        <end position="31"/>
    </location>
</feature>
<reference evidence="4" key="1">
    <citation type="submission" date="2023-01" db="EMBL/GenBank/DDBJ databases">
        <title>The diversity of Class Acidimicrobiia in South China Sea sediment environments and the proposal of Iamia marina sp. nov., a novel species of the genus Iamia.</title>
        <authorList>
            <person name="He Y."/>
            <person name="Tian X."/>
        </authorList>
    </citation>
    <scope>NUCLEOTIDE SEQUENCE</scope>
    <source>
        <strain evidence="4">DSM 19957</strain>
    </source>
</reference>
<keyword evidence="2" id="KW-0472">Membrane</keyword>
<feature type="region of interest" description="Disordered" evidence="1">
    <location>
        <begin position="33"/>
        <end position="89"/>
    </location>
</feature>
<gene>
    <name evidence="4" type="ORF">PO878_03515</name>
</gene>